<comment type="caution">
    <text evidence="1">The sequence shown here is derived from an EMBL/GenBank/DDBJ whole genome shotgun (WGS) entry which is preliminary data.</text>
</comment>
<proteinExistence type="predicted"/>
<sequence>MINCLILRLNYTNITRDRVCLVYAPMTSIELNIAASVPKKSFDYITPLFHVPTDVTKTKGPNTDYGHTLTTAERNRR</sequence>
<reference evidence="1 2" key="1">
    <citation type="submission" date="2020-09" db="EMBL/GenBank/DDBJ databases">
        <title>De no assembly of potato wild relative species, Solanum commersonii.</title>
        <authorList>
            <person name="Cho K."/>
        </authorList>
    </citation>
    <scope>NUCLEOTIDE SEQUENCE [LARGE SCALE GENOMIC DNA]</scope>
    <source>
        <strain evidence="1">LZ3.2</strain>
        <tissue evidence="1">Leaf</tissue>
    </source>
</reference>
<name>A0A9J5ZW73_SOLCO</name>
<gene>
    <name evidence="1" type="ORF">H5410_016147</name>
</gene>
<dbReference type="Proteomes" id="UP000824120">
    <property type="component" value="Chromosome 3"/>
</dbReference>
<protein>
    <submittedName>
        <fullName evidence="1">Uncharacterized protein</fullName>
    </submittedName>
</protein>
<evidence type="ECO:0000313" key="2">
    <source>
        <dbReference type="Proteomes" id="UP000824120"/>
    </source>
</evidence>
<dbReference type="EMBL" id="JACXVP010000003">
    <property type="protein sequence ID" value="KAG5616323.1"/>
    <property type="molecule type" value="Genomic_DNA"/>
</dbReference>
<dbReference type="AlphaFoldDB" id="A0A9J5ZW73"/>
<keyword evidence="2" id="KW-1185">Reference proteome</keyword>
<accession>A0A9J5ZW73</accession>
<organism evidence="1 2">
    <name type="scientific">Solanum commersonii</name>
    <name type="common">Commerson's wild potato</name>
    <name type="synonym">Commerson's nightshade</name>
    <dbReference type="NCBI Taxonomy" id="4109"/>
    <lineage>
        <taxon>Eukaryota</taxon>
        <taxon>Viridiplantae</taxon>
        <taxon>Streptophyta</taxon>
        <taxon>Embryophyta</taxon>
        <taxon>Tracheophyta</taxon>
        <taxon>Spermatophyta</taxon>
        <taxon>Magnoliopsida</taxon>
        <taxon>eudicotyledons</taxon>
        <taxon>Gunneridae</taxon>
        <taxon>Pentapetalae</taxon>
        <taxon>asterids</taxon>
        <taxon>lamiids</taxon>
        <taxon>Solanales</taxon>
        <taxon>Solanaceae</taxon>
        <taxon>Solanoideae</taxon>
        <taxon>Solaneae</taxon>
        <taxon>Solanum</taxon>
    </lineage>
</organism>
<evidence type="ECO:0000313" key="1">
    <source>
        <dbReference type="EMBL" id="KAG5616323.1"/>
    </source>
</evidence>